<evidence type="ECO:0000256" key="4">
    <source>
        <dbReference type="RuleBase" id="RU003719"/>
    </source>
</evidence>
<dbReference type="Pfam" id="PF00389">
    <property type="entry name" value="2-Hacid_dh"/>
    <property type="match status" value="1"/>
</dbReference>
<protein>
    <submittedName>
        <fullName evidence="7">Phosphoglycerate dehydrogenase</fullName>
    </submittedName>
</protein>
<accession>A0A3E1EY61</accession>
<dbReference type="GO" id="GO:0016616">
    <property type="term" value="F:oxidoreductase activity, acting on the CH-OH group of donors, NAD or NADP as acceptor"/>
    <property type="evidence" value="ECO:0007669"/>
    <property type="project" value="InterPro"/>
</dbReference>
<dbReference type="OrthoDB" id="9805416at2"/>
<dbReference type="RefSeq" id="WP_116880892.1">
    <property type="nucleotide sequence ID" value="NZ_QURB01000004.1"/>
</dbReference>
<keyword evidence="3" id="KW-0520">NAD</keyword>
<dbReference type="PANTHER" id="PTHR42789">
    <property type="entry name" value="D-ISOMER SPECIFIC 2-HYDROXYACID DEHYDROGENASE FAMILY PROTEIN (AFU_ORTHOLOGUE AFUA_6G10090)"/>
    <property type="match status" value="1"/>
</dbReference>
<organism evidence="7 8">
    <name type="scientific">Brumimicrobium aurantiacum</name>
    <dbReference type="NCBI Taxonomy" id="1737063"/>
    <lineage>
        <taxon>Bacteria</taxon>
        <taxon>Pseudomonadati</taxon>
        <taxon>Bacteroidota</taxon>
        <taxon>Flavobacteriia</taxon>
        <taxon>Flavobacteriales</taxon>
        <taxon>Crocinitomicaceae</taxon>
        <taxon>Brumimicrobium</taxon>
    </lineage>
</organism>
<feature type="domain" description="D-isomer specific 2-hydroxyacid dehydrogenase catalytic" evidence="5">
    <location>
        <begin position="3"/>
        <end position="312"/>
    </location>
</feature>
<proteinExistence type="inferred from homology"/>
<dbReference type="Gene3D" id="3.40.50.720">
    <property type="entry name" value="NAD(P)-binding Rossmann-like Domain"/>
    <property type="match status" value="2"/>
</dbReference>
<evidence type="ECO:0000259" key="5">
    <source>
        <dbReference type="Pfam" id="PF00389"/>
    </source>
</evidence>
<dbReference type="Proteomes" id="UP000257127">
    <property type="component" value="Unassembled WGS sequence"/>
</dbReference>
<dbReference type="SUPFAM" id="SSF51735">
    <property type="entry name" value="NAD(P)-binding Rossmann-fold domains"/>
    <property type="match status" value="1"/>
</dbReference>
<dbReference type="EMBL" id="QURB01000004">
    <property type="protein sequence ID" value="RFC54489.1"/>
    <property type="molecule type" value="Genomic_DNA"/>
</dbReference>
<evidence type="ECO:0000256" key="1">
    <source>
        <dbReference type="ARBA" id="ARBA00005854"/>
    </source>
</evidence>
<dbReference type="InterPro" id="IPR036291">
    <property type="entry name" value="NAD(P)-bd_dom_sf"/>
</dbReference>
<gene>
    <name evidence="7" type="ORF">DXU93_08705</name>
</gene>
<dbReference type="InterPro" id="IPR006140">
    <property type="entry name" value="D-isomer_DH_NAD-bd"/>
</dbReference>
<keyword evidence="8" id="KW-1185">Reference proteome</keyword>
<dbReference type="GO" id="GO:0051287">
    <property type="term" value="F:NAD binding"/>
    <property type="evidence" value="ECO:0007669"/>
    <property type="project" value="InterPro"/>
</dbReference>
<dbReference type="Pfam" id="PF02826">
    <property type="entry name" value="2-Hacid_dh_C"/>
    <property type="match status" value="1"/>
</dbReference>
<dbReference type="PROSITE" id="PS00670">
    <property type="entry name" value="D_2_HYDROXYACID_DH_2"/>
    <property type="match status" value="1"/>
</dbReference>
<dbReference type="InterPro" id="IPR006139">
    <property type="entry name" value="D-isomer_2_OHA_DH_cat_dom"/>
</dbReference>
<evidence type="ECO:0000259" key="6">
    <source>
        <dbReference type="Pfam" id="PF02826"/>
    </source>
</evidence>
<evidence type="ECO:0000313" key="8">
    <source>
        <dbReference type="Proteomes" id="UP000257127"/>
    </source>
</evidence>
<comment type="similarity">
    <text evidence="1 4">Belongs to the D-isomer specific 2-hydroxyacid dehydrogenase family.</text>
</comment>
<sequence length="313" mass="35125">MQVLFIDTVHPILEERLTEKGGACIDGTSWSRDKCIDALPQMDGIVIRSRFPMNEDFLKHGTQLKFIARSGAGMENIDLEYTKQHNIQCFNAPEGNRNAVGEHALGMLLSLFNNLNKGDKEVRQGIWDREENRGIELDGKTVGIIGFGNNGGAFAKKLAGFDVKVLAYDKYKENYGNQYAQAETMEEIYKEADVISFHIPQNEETMFLADDEFFNAFKNPIYVINLARGKIVRTSALLKGINSGKILGACLDVLEYESTSFEKTISGDEHPEFNALLKSDKVLFSPHVGGWTVESYFKLSNVLADKVLDFFKL</sequence>
<feature type="domain" description="D-isomer specific 2-hydroxyacid dehydrogenase NAD-binding" evidence="6">
    <location>
        <begin position="105"/>
        <end position="289"/>
    </location>
</feature>
<keyword evidence="2 4" id="KW-0560">Oxidoreductase</keyword>
<evidence type="ECO:0000256" key="2">
    <source>
        <dbReference type="ARBA" id="ARBA00023002"/>
    </source>
</evidence>
<dbReference type="AlphaFoldDB" id="A0A3E1EY61"/>
<evidence type="ECO:0000256" key="3">
    <source>
        <dbReference type="ARBA" id="ARBA00023027"/>
    </source>
</evidence>
<reference evidence="7 8" key="1">
    <citation type="submission" date="2018-08" db="EMBL/GenBank/DDBJ databases">
        <title>The draft genome squence of Brumimicrobium sp. N62.</title>
        <authorList>
            <person name="Du Z.-J."/>
            <person name="Luo H.-R."/>
        </authorList>
    </citation>
    <scope>NUCLEOTIDE SEQUENCE [LARGE SCALE GENOMIC DNA]</scope>
    <source>
        <strain evidence="7 8">N62</strain>
    </source>
</reference>
<comment type="caution">
    <text evidence="7">The sequence shown here is derived from an EMBL/GenBank/DDBJ whole genome shotgun (WGS) entry which is preliminary data.</text>
</comment>
<dbReference type="PANTHER" id="PTHR42789:SF1">
    <property type="entry name" value="D-ISOMER SPECIFIC 2-HYDROXYACID DEHYDROGENASE FAMILY PROTEIN (AFU_ORTHOLOGUE AFUA_6G10090)"/>
    <property type="match status" value="1"/>
</dbReference>
<dbReference type="SUPFAM" id="SSF52283">
    <property type="entry name" value="Formate/glycerate dehydrogenase catalytic domain-like"/>
    <property type="match status" value="1"/>
</dbReference>
<dbReference type="InterPro" id="IPR029753">
    <property type="entry name" value="D-isomer_DH_CS"/>
</dbReference>
<name>A0A3E1EY61_9FLAO</name>
<evidence type="ECO:0000313" key="7">
    <source>
        <dbReference type="EMBL" id="RFC54489.1"/>
    </source>
</evidence>
<dbReference type="InterPro" id="IPR050857">
    <property type="entry name" value="D-2-hydroxyacid_DH"/>
</dbReference>